<dbReference type="EMBL" id="MDBS01000003">
    <property type="protein sequence ID" value="PMP32783.1"/>
    <property type="molecule type" value="Genomic_DNA"/>
</dbReference>
<dbReference type="InterPro" id="IPR045078">
    <property type="entry name" value="TST/MPST-like"/>
</dbReference>
<reference evidence="4" key="1">
    <citation type="submission" date="2016-07" db="EMBL/GenBank/DDBJ databases">
        <authorList>
            <person name="Kauffman K."/>
            <person name="Arevalo P."/>
            <person name="Polz M.F."/>
        </authorList>
    </citation>
    <scope>NUCLEOTIDE SEQUENCE</scope>
    <source>
        <strain evidence="4">10N.222.46.E12</strain>
    </source>
</reference>
<evidence type="ECO:0000259" key="3">
    <source>
        <dbReference type="PROSITE" id="PS50206"/>
    </source>
</evidence>
<proteinExistence type="predicted"/>
<dbReference type="InterPro" id="IPR001763">
    <property type="entry name" value="Rhodanese-like_dom"/>
</dbReference>
<feature type="domain" description="Rhodanese" evidence="3">
    <location>
        <begin position="21"/>
        <end position="137"/>
    </location>
</feature>
<keyword evidence="1 4" id="KW-0808">Transferase</keyword>
<dbReference type="GO" id="GO:0004792">
    <property type="term" value="F:thiosulfate-cyanide sulfurtransferase activity"/>
    <property type="evidence" value="ECO:0007669"/>
    <property type="project" value="TreeGrafter"/>
</dbReference>
<reference evidence="4" key="2">
    <citation type="journal article" date="2018" name="Nature">
        <title>A major lineage of non-tailed dsDNA viruses as unrecognized killers of marine bacteria.</title>
        <authorList>
            <person name="Kauffman K.M."/>
            <person name="Hussain F.A."/>
            <person name="Yang J."/>
            <person name="Arevalo P."/>
            <person name="Brown J.M."/>
            <person name="Chang W.K."/>
            <person name="VanInsberghe D."/>
            <person name="Elsherbini J."/>
            <person name="Sharma R.S."/>
            <person name="Cutler M.B."/>
            <person name="Kelly L."/>
            <person name="Polz M.F."/>
        </authorList>
    </citation>
    <scope>NUCLEOTIDE SEQUENCE</scope>
    <source>
        <strain evidence="4">10N.222.46.E12</strain>
    </source>
</reference>
<dbReference type="InterPro" id="IPR036873">
    <property type="entry name" value="Rhodanese-like_dom_sf"/>
</dbReference>
<organism evidence="4">
    <name type="scientific">Vibrio cyclitrophicus</name>
    <dbReference type="NCBI Taxonomy" id="47951"/>
    <lineage>
        <taxon>Bacteria</taxon>
        <taxon>Pseudomonadati</taxon>
        <taxon>Pseudomonadota</taxon>
        <taxon>Gammaproteobacteria</taxon>
        <taxon>Vibrionales</taxon>
        <taxon>Vibrionaceae</taxon>
        <taxon>Vibrio</taxon>
    </lineage>
</organism>
<keyword evidence="2" id="KW-0677">Repeat</keyword>
<dbReference type="RefSeq" id="WP_010430439.1">
    <property type="nucleotide sequence ID" value="NZ_CAWNTZ010000002.1"/>
</dbReference>
<dbReference type="SUPFAM" id="SSF52821">
    <property type="entry name" value="Rhodanese/Cell cycle control phosphatase"/>
    <property type="match status" value="2"/>
</dbReference>
<accession>A0A7Z1MM22</accession>
<sequence>MNQPLISPEQLQQRLLENHSLKSDLVILDASIEFQIPSESEKIKGQMIPGAIRFDYDKDFCNKHTLLPHMFPTEKHFNKRAQEIGINQNSTIVVYDNSGTLASPRAWWMFMAMGHNNVYILDGGLPAWIEAGYATDTDYRTEIQAGNFEGSSQDNYFVNAQQIESYSTSKSANILDARSQARFDSEVPEPREGLRSGHIPNSICLPFAQVLDNGKLKPQSELVDIFSTLELTPSQPMFFSCGSGVTACIILLAAKLAGYSGEMGVYDGSWTEWGANEQLPMAVTHK</sequence>
<name>A0A7Z1MM22_9VIBR</name>
<dbReference type="PANTHER" id="PTHR11364">
    <property type="entry name" value="THIOSULFATE SULFERTANSFERASE"/>
    <property type="match status" value="1"/>
</dbReference>
<protein>
    <submittedName>
        <fullName evidence="4">Thiosulfate sulfurtransferase</fullName>
    </submittedName>
</protein>
<dbReference type="Gene3D" id="3.40.250.10">
    <property type="entry name" value="Rhodanese-like domain"/>
    <property type="match status" value="2"/>
</dbReference>
<dbReference type="SMART" id="SM00450">
    <property type="entry name" value="RHOD"/>
    <property type="match status" value="2"/>
</dbReference>
<dbReference type="AlphaFoldDB" id="A0A7Z1MM22"/>
<dbReference type="FunFam" id="3.40.250.10:FF:000001">
    <property type="entry name" value="Sulfurtransferase"/>
    <property type="match status" value="1"/>
</dbReference>
<feature type="domain" description="Rhodanese" evidence="3">
    <location>
        <begin position="168"/>
        <end position="282"/>
    </location>
</feature>
<dbReference type="CDD" id="cd01448">
    <property type="entry name" value="TST_Repeat_1"/>
    <property type="match status" value="1"/>
</dbReference>
<evidence type="ECO:0000256" key="1">
    <source>
        <dbReference type="ARBA" id="ARBA00022679"/>
    </source>
</evidence>
<gene>
    <name evidence="4" type="ORF">BCS90_08515</name>
</gene>
<dbReference type="CDD" id="cd01449">
    <property type="entry name" value="TST_Repeat_2"/>
    <property type="match status" value="1"/>
</dbReference>
<dbReference type="PROSITE" id="PS50206">
    <property type="entry name" value="RHODANESE_3"/>
    <property type="match status" value="2"/>
</dbReference>
<evidence type="ECO:0000256" key="2">
    <source>
        <dbReference type="ARBA" id="ARBA00022737"/>
    </source>
</evidence>
<dbReference type="PANTHER" id="PTHR11364:SF27">
    <property type="entry name" value="SULFURTRANSFERASE"/>
    <property type="match status" value="1"/>
</dbReference>
<dbReference type="Pfam" id="PF00581">
    <property type="entry name" value="Rhodanese"/>
    <property type="match status" value="2"/>
</dbReference>
<comment type="caution">
    <text evidence="4">The sequence shown here is derived from an EMBL/GenBank/DDBJ whole genome shotgun (WGS) entry which is preliminary data.</text>
</comment>
<dbReference type="GeneID" id="50232558"/>
<evidence type="ECO:0000313" key="4">
    <source>
        <dbReference type="EMBL" id="PMP32783.1"/>
    </source>
</evidence>